<evidence type="ECO:0000256" key="2">
    <source>
        <dbReference type="ARBA" id="ARBA00023125"/>
    </source>
</evidence>
<dbReference type="CDD" id="cd06267">
    <property type="entry name" value="PBP1_LacI_sugar_binding-like"/>
    <property type="match status" value="1"/>
</dbReference>
<organism evidence="5 6">
    <name type="scientific">Deinococcus rufus</name>
    <dbReference type="NCBI Taxonomy" id="2136097"/>
    <lineage>
        <taxon>Bacteria</taxon>
        <taxon>Thermotogati</taxon>
        <taxon>Deinococcota</taxon>
        <taxon>Deinococci</taxon>
        <taxon>Deinococcales</taxon>
        <taxon>Deinococcaceae</taxon>
        <taxon>Deinococcus</taxon>
    </lineage>
</organism>
<keyword evidence="1" id="KW-0805">Transcription regulation</keyword>
<dbReference type="Pfam" id="PF13377">
    <property type="entry name" value="Peripla_BP_3"/>
    <property type="match status" value="1"/>
</dbReference>
<evidence type="ECO:0000313" key="6">
    <source>
        <dbReference type="Proteomes" id="UP001595803"/>
    </source>
</evidence>
<protein>
    <submittedName>
        <fullName evidence="5">Substrate-binding domain-containing protein</fullName>
    </submittedName>
</protein>
<sequence length="281" mass="29771">MPCRRTIGLIIANLLNPFHAQMASGLEREAAQRGYSALLCTSDEDIRKERGALDLLRRQRVCGVVLEPTEGSRAEVEGLVRSGLPVVEVDCISGAAGTAAVLSDNVAGAASAARHLLALGHRHIGTVAGDPSLTSGRERLEGLRAELERAGVPLPDRWVVTARYTAEDGYRAATALLSRPGPRPTALFVANIEMAVGTLQALHDAELRVPTDLSVVSFDDARWATLIAPPLTVIAQDAARLGRMAAQLVIDAVTGTAPRVPGVHRLPTTLIVRGSCQPPRT</sequence>
<dbReference type="SUPFAM" id="SSF53822">
    <property type="entry name" value="Periplasmic binding protein-like I"/>
    <property type="match status" value="1"/>
</dbReference>
<feature type="domain" description="Transcriptional regulator LacI/GalR-like sensor" evidence="4">
    <location>
        <begin position="113"/>
        <end position="276"/>
    </location>
</feature>
<keyword evidence="6" id="KW-1185">Reference proteome</keyword>
<dbReference type="RefSeq" id="WP_322474989.1">
    <property type="nucleotide sequence ID" value="NZ_JBHRZG010000012.1"/>
</dbReference>
<accession>A0ABV7Z9B5</accession>
<dbReference type="PANTHER" id="PTHR30146">
    <property type="entry name" value="LACI-RELATED TRANSCRIPTIONAL REPRESSOR"/>
    <property type="match status" value="1"/>
</dbReference>
<dbReference type="Gene3D" id="3.40.50.2300">
    <property type="match status" value="2"/>
</dbReference>
<keyword evidence="2" id="KW-0238">DNA-binding</keyword>
<evidence type="ECO:0000256" key="1">
    <source>
        <dbReference type="ARBA" id="ARBA00023015"/>
    </source>
</evidence>
<evidence type="ECO:0000256" key="3">
    <source>
        <dbReference type="ARBA" id="ARBA00023163"/>
    </source>
</evidence>
<dbReference type="Proteomes" id="UP001595803">
    <property type="component" value="Unassembled WGS sequence"/>
</dbReference>
<dbReference type="InterPro" id="IPR046335">
    <property type="entry name" value="LacI/GalR-like_sensor"/>
</dbReference>
<reference evidence="6" key="1">
    <citation type="journal article" date="2019" name="Int. J. Syst. Evol. Microbiol.">
        <title>The Global Catalogue of Microorganisms (GCM) 10K type strain sequencing project: providing services to taxonomists for standard genome sequencing and annotation.</title>
        <authorList>
            <consortium name="The Broad Institute Genomics Platform"/>
            <consortium name="The Broad Institute Genome Sequencing Center for Infectious Disease"/>
            <person name="Wu L."/>
            <person name="Ma J."/>
        </authorList>
    </citation>
    <scope>NUCLEOTIDE SEQUENCE [LARGE SCALE GENOMIC DNA]</scope>
    <source>
        <strain evidence="6">CCTCC AB 2017081</strain>
    </source>
</reference>
<evidence type="ECO:0000259" key="4">
    <source>
        <dbReference type="Pfam" id="PF13377"/>
    </source>
</evidence>
<comment type="caution">
    <text evidence="5">The sequence shown here is derived from an EMBL/GenBank/DDBJ whole genome shotgun (WGS) entry which is preliminary data.</text>
</comment>
<name>A0ABV7Z9B5_9DEIO</name>
<evidence type="ECO:0000313" key="5">
    <source>
        <dbReference type="EMBL" id="MFC3833555.1"/>
    </source>
</evidence>
<dbReference type="PANTHER" id="PTHR30146:SF109">
    <property type="entry name" value="HTH-TYPE TRANSCRIPTIONAL REGULATOR GALS"/>
    <property type="match status" value="1"/>
</dbReference>
<gene>
    <name evidence="5" type="ORF">ACFOSB_11865</name>
</gene>
<proteinExistence type="predicted"/>
<dbReference type="InterPro" id="IPR028082">
    <property type="entry name" value="Peripla_BP_I"/>
</dbReference>
<keyword evidence="3" id="KW-0804">Transcription</keyword>
<dbReference type="EMBL" id="JBHRZG010000012">
    <property type="protein sequence ID" value="MFC3833555.1"/>
    <property type="molecule type" value="Genomic_DNA"/>
</dbReference>